<feature type="domain" description="GRF-type" evidence="6">
    <location>
        <begin position="261"/>
        <end position="300"/>
    </location>
</feature>
<feature type="compositionally biased region" description="Polar residues" evidence="5">
    <location>
        <begin position="1"/>
        <end position="14"/>
    </location>
</feature>
<proteinExistence type="predicted"/>
<keyword evidence="3" id="KW-0862">Zinc</keyword>
<evidence type="ECO:0000256" key="1">
    <source>
        <dbReference type="ARBA" id="ARBA00022723"/>
    </source>
</evidence>
<dbReference type="Proteomes" id="UP001165121">
    <property type="component" value="Unassembled WGS sequence"/>
</dbReference>
<dbReference type="InterPro" id="IPR010666">
    <property type="entry name" value="Znf_GRF"/>
</dbReference>
<sequence length="300" mass="32834">MPPRAPQTSINHLPSRSDVRPRSSTALGHPGSTRDDASQVQRRKPQRTPSQSEPSHPAPPPTASSMSSDVPRCEVHGLTCTEREVSRDGPNKGRLFYVCPLPHGEQCDFFAWVSSDSGPVVKCPGHDEPCAERTVRKEGPNKGRQFYTCRRSQTDNSCGYFQWKDEIAETPGGSTAPISSRGVSNDAPTCSGHNAPCVLRTTRKSGPNQNREFYSCSFQGTDSCGYFEWKDEMEPQRQRPMSSSPMPPSGPSGGDNEIPRCGCGLTAVLLTCKNGVNKGRTFYKCPNPQGSQCDFFQWGS</sequence>
<name>A0A9W7CNG5_9STRA</name>
<dbReference type="EMBL" id="BSXT01000952">
    <property type="protein sequence ID" value="GMF36598.1"/>
    <property type="molecule type" value="Genomic_DNA"/>
</dbReference>
<dbReference type="PANTHER" id="PTHR33680:SF1">
    <property type="entry name" value="OS05G0489500 PROTEIN"/>
    <property type="match status" value="1"/>
</dbReference>
<feature type="domain" description="GRF-type" evidence="6">
    <location>
        <begin position="73"/>
        <end position="116"/>
    </location>
</feature>
<feature type="domain" description="GRF-type" evidence="6">
    <location>
        <begin position="190"/>
        <end position="233"/>
    </location>
</feature>
<evidence type="ECO:0000313" key="7">
    <source>
        <dbReference type="EMBL" id="GMF36598.1"/>
    </source>
</evidence>
<gene>
    <name evidence="7" type="ORF">Pfra01_001002000</name>
</gene>
<comment type="caution">
    <text evidence="7">The sequence shown here is derived from an EMBL/GenBank/DDBJ whole genome shotgun (WGS) entry which is preliminary data.</text>
</comment>
<dbReference type="PROSITE" id="PS51999">
    <property type="entry name" value="ZF_GRF"/>
    <property type="match status" value="4"/>
</dbReference>
<feature type="region of interest" description="Disordered" evidence="5">
    <location>
        <begin position="1"/>
        <end position="70"/>
    </location>
</feature>
<keyword evidence="8" id="KW-1185">Reference proteome</keyword>
<protein>
    <submittedName>
        <fullName evidence="7">Unnamed protein product</fullName>
    </submittedName>
</protein>
<evidence type="ECO:0000313" key="8">
    <source>
        <dbReference type="Proteomes" id="UP001165121"/>
    </source>
</evidence>
<evidence type="ECO:0000256" key="4">
    <source>
        <dbReference type="PROSITE-ProRule" id="PRU01343"/>
    </source>
</evidence>
<dbReference type="Pfam" id="PF06839">
    <property type="entry name" value="Zn_ribbon_GRF"/>
    <property type="match status" value="4"/>
</dbReference>
<dbReference type="OrthoDB" id="498125at2759"/>
<evidence type="ECO:0000259" key="6">
    <source>
        <dbReference type="PROSITE" id="PS51999"/>
    </source>
</evidence>
<feature type="domain" description="GRF-type" evidence="6">
    <location>
        <begin position="123"/>
        <end position="167"/>
    </location>
</feature>
<evidence type="ECO:0000256" key="2">
    <source>
        <dbReference type="ARBA" id="ARBA00022771"/>
    </source>
</evidence>
<dbReference type="PANTHER" id="PTHR33680">
    <property type="entry name" value="OS07G0190500 PROTEIN"/>
    <property type="match status" value="1"/>
</dbReference>
<dbReference type="GO" id="GO:0008270">
    <property type="term" value="F:zinc ion binding"/>
    <property type="evidence" value="ECO:0007669"/>
    <property type="project" value="UniProtKB-KW"/>
</dbReference>
<reference evidence="7" key="1">
    <citation type="submission" date="2023-04" db="EMBL/GenBank/DDBJ databases">
        <title>Phytophthora fragariaefolia NBRC 109709.</title>
        <authorList>
            <person name="Ichikawa N."/>
            <person name="Sato H."/>
            <person name="Tonouchi N."/>
        </authorList>
    </citation>
    <scope>NUCLEOTIDE SEQUENCE</scope>
    <source>
        <strain evidence="7">NBRC 109709</strain>
    </source>
</reference>
<evidence type="ECO:0000256" key="3">
    <source>
        <dbReference type="ARBA" id="ARBA00022833"/>
    </source>
</evidence>
<accession>A0A9W7CNG5</accession>
<keyword evidence="1" id="KW-0479">Metal-binding</keyword>
<organism evidence="7 8">
    <name type="scientific">Phytophthora fragariaefolia</name>
    <dbReference type="NCBI Taxonomy" id="1490495"/>
    <lineage>
        <taxon>Eukaryota</taxon>
        <taxon>Sar</taxon>
        <taxon>Stramenopiles</taxon>
        <taxon>Oomycota</taxon>
        <taxon>Peronosporomycetes</taxon>
        <taxon>Peronosporales</taxon>
        <taxon>Peronosporaceae</taxon>
        <taxon>Phytophthora</taxon>
    </lineage>
</organism>
<feature type="region of interest" description="Disordered" evidence="5">
    <location>
        <begin position="234"/>
        <end position="255"/>
    </location>
</feature>
<keyword evidence="2 4" id="KW-0863">Zinc-finger</keyword>
<evidence type="ECO:0000256" key="5">
    <source>
        <dbReference type="SAM" id="MobiDB-lite"/>
    </source>
</evidence>
<dbReference type="AlphaFoldDB" id="A0A9W7CNG5"/>